<feature type="transmembrane region" description="Helical" evidence="1">
    <location>
        <begin position="40"/>
        <end position="61"/>
    </location>
</feature>
<keyword evidence="1" id="KW-0812">Transmembrane</keyword>
<evidence type="ECO:0000313" key="3">
    <source>
        <dbReference type="EMBL" id="MBB5640412.1"/>
    </source>
</evidence>
<dbReference type="EMBL" id="JACHBQ010000001">
    <property type="protein sequence ID" value="MBB5640412.1"/>
    <property type="molecule type" value="Genomic_DNA"/>
</dbReference>
<name>A0A099J2Q3_9MICO</name>
<proteinExistence type="predicted"/>
<dbReference type="STRING" id="1001240.GY21_16000"/>
<dbReference type="Proteomes" id="UP000561726">
    <property type="component" value="Unassembled WGS sequence"/>
</dbReference>
<evidence type="ECO:0000256" key="1">
    <source>
        <dbReference type="SAM" id="Phobius"/>
    </source>
</evidence>
<keyword evidence="1" id="KW-1133">Transmembrane helix</keyword>
<reference evidence="2 4" key="1">
    <citation type="submission" date="2014-08" db="EMBL/GenBank/DDBJ databases">
        <authorList>
            <person name="Sisinthy S."/>
        </authorList>
    </citation>
    <scope>NUCLEOTIDE SEQUENCE [LARGE SCALE GENOMIC DNA]</scope>
    <source>
        <strain evidence="2 4">RuG17</strain>
    </source>
</reference>
<evidence type="ECO:0000313" key="4">
    <source>
        <dbReference type="Proteomes" id="UP000029864"/>
    </source>
</evidence>
<evidence type="ECO:0000313" key="2">
    <source>
        <dbReference type="EMBL" id="KGJ72355.1"/>
    </source>
</evidence>
<comment type="caution">
    <text evidence="2">The sequence shown here is derived from an EMBL/GenBank/DDBJ whole genome shotgun (WGS) entry which is preliminary data.</text>
</comment>
<protein>
    <submittedName>
        <fullName evidence="3">CHASE2 domain-containing sensor protein</fullName>
    </submittedName>
</protein>
<evidence type="ECO:0000313" key="5">
    <source>
        <dbReference type="Proteomes" id="UP000561726"/>
    </source>
</evidence>
<reference evidence="3 5" key="2">
    <citation type="submission" date="2020-08" db="EMBL/GenBank/DDBJ databases">
        <title>Sequencing the genomes of 1000 actinobacteria strains.</title>
        <authorList>
            <person name="Klenk H.-P."/>
        </authorList>
    </citation>
    <scope>NUCLEOTIDE SEQUENCE [LARGE SCALE GENOMIC DNA]</scope>
    <source>
        <strain evidence="3 5">DSM 21065</strain>
    </source>
</reference>
<dbReference type="Proteomes" id="UP000029864">
    <property type="component" value="Unassembled WGS sequence"/>
</dbReference>
<organism evidence="2 4">
    <name type="scientific">Cryobacterium roopkundense</name>
    <dbReference type="NCBI Taxonomy" id="1001240"/>
    <lineage>
        <taxon>Bacteria</taxon>
        <taxon>Bacillati</taxon>
        <taxon>Actinomycetota</taxon>
        <taxon>Actinomycetes</taxon>
        <taxon>Micrococcales</taxon>
        <taxon>Microbacteriaceae</taxon>
        <taxon>Cryobacterium</taxon>
    </lineage>
</organism>
<accession>A0A099J2Q3</accession>
<keyword evidence="1" id="KW-0472">Membrane</keyword>
<feature type="transmembrane region" description="Helical" evidence="1">
    <location>
        <begin position="14"/>
        <end position="34"/>
    </location>
</feature>
<dbReference type="RefSeq" id="WP_035838142.1">
    <property type="nucleotide sequence ID" value="NZ_JACHBQ010000001.1"/>
</dbReference>
<gene>
    <name evidence="3" type="ORF">BJ997_000960</name>
    <name evidence="2" type="ORF">GY21_16000</name>
</gene>
<dbReference type="AlphaFoldDB" id="A0A099J2Q3"/>
<dbReference type="EMBL" id="JPXF01000078">
    <property type="protein sequence ID" value="KGJ72355.1"/>
    <property type="molecule type" value="Genomic_DNA"/>
</dbReference>
<keyword evidence="4" id="KW-1185">Reference proteome</keyword>
<sequence length="74" mass="7928">MASEKPTRDNRKTFALMWLIGAVALALSSVVLFLGAFDLYTVVTASAAAFAGVLCLTRAFSNMRAPEKAEKTSE</sequence>